<dbReference type="EMBL" id="BOPG01000017">
    <property type="protein sequence ID" value="GIJ55321.1"/>
    <property type="molecule type" value="Genomic_DNA"/>
</dbReference>
<feature type="compositionally biased region" description="Basic and acidic residues" evidence="1">
    <location>
        <begin position="221"/>
        <end position="234"/>
    </location>
</feature>
<dbReference type="Proteomes" id="UP000612585">
    <property type="component" value="Unassembled WGS sequence"/>
</dbReference>
<accession>A0A8J3Z0Q1</accession>
<gene>
    <name evidence="2" type="ORF">Vau01_028370</name>
</gene>
<sequence length="265" mass="27762">MRTRAEEPEQFQDAQLAAAAAMGPGVSNQALASGSPAALIELAKAAGGSQAVEALLANPGRSAEGLGRTGPHGSKPPSLRDGPPIHHLESEHVIPFAIGARLWELLSLVLPVRGRSEDRKQTTIMIYRGAAARKTKVDQKVIEQFKAEFAASGLAGDMSAEVAFAQGGGHVGEHGDGGPARAVLADMAAAIEEIRADAVERTVAAVAEENRAVEEGFDLSNGERRAVPPDREPDLPSADEIEAASETQYDDIIALAEKAVRKADR</sequence>
<protein>
    <submittedName>
        <fullName evidence="2">Uncharacterized protein</fullName>
    </submittedName>
</protein>
<evidence type="ECO:0000256" key="1">
    <source>
        <dbReference type="SAM" id="MobiDB-lite"/>
    </source>
</evidence>
<proteinExistence type="predicted"/>
<keyword evidence="3" id="KW-1185">Reference proteome</keyword>
<name>A0A8J3Z0Q1_9ACTN</name>
<feature type="region of interest" description="Disordered" evidence="1">
    <location>
        <begin position="61"/>
        <end position="86"/>
    </location>
</feature>
<evidence type="ECO:0000313" key="2">
    <source>
        <dbReference type="EMBL" id="GIJ55321.1"/>
    </source>
</evidence>
<dbReference type="AlphaFoldDB" id="A0A8J3Z0Q1"/>
<evidence type="ECO:0000313" key="3">
    <source>
        <dbReference type="Proteomes" id="UP000612585"/>
    </source>
</evidence>
<comment type="caution">
    <text evidence="2">The sequence shown here is derived from an EMBL/GenBank/DDBJ whole genome shotgun (WGS) entry which is preliminary data.</text>
</comment>
<organism evidence="2 3">
    <name type="scientific">Virgisporangium aurantiacum</name>
    <dbReference type="NCBI Taxonomy" id="175570"/>
    <lineage>
        <taxon>Bacteria</taxon>
        <taxon>Bacillati</taxon>
        <taxon>Actinomycetota</taxon>
        <taxon>Actinomycetes</taxon>
        <taxon>Micromonosporales</taxon>
        <taxon>Micromonosporaceae</taxon>
        <taxon>Virgisporangium</taxon>
    </lineage>
</organism>
<reference evidence="2" key="1">
    <citation type="submission" date="2021-01" db="EMBL/GenBank/DDBJ databases">
        <title>Whole genome shotgun sequence of Virgisporangium aurantiacum NBRC 16421.</title>
        <authorList>
            <person name="Komaki H."/>
            <person name="Tamura T."/>
        </authorList>
    </citation>
    <scope>NUCLEOTIDE SEQUENCE</scope>
    <source>
        <strain evidence="2">NBRC 16421</strain>
    </source>
</reference>
<dbReference type="RefSeq" id="WP_203991971.1">
    <property type="nucleotide sequence ID" value="NZ_BOPG01000017.1"/>
</dbReference>
<feature type="region of interest" description="Disordered" evidence="1">
    <location>
        <begin position="215"/>
        <end position="237"/>
    </location>
</feature>